<evidence type="ECO:0000256" key="3">
    <source>
        <dbReference type="SAM" id="MobiDB-lite"/>
    </source>
</evidence>
<dbReference type="SUPFAM" id="SSF68906">
    <property type="entry name" value="SAP domain"/>
    <property type="match status" value="1"/>
</dbReference>
<feature type="compositionally biased region" description="Pro residues" evidence="3">
    <location>
        <begin position="1132"/>
        <end position="1142"/>
    </location>
</feature>
<dbReference type="InterPro" id="IPR013320">
    <property type="entry name" value="ConA-like_dom_sf"/>
</dbReference>
<feature type="compositionally biased region" description="Polar residues" evidence="3">
    <location>
        <begin position="92"/>
        <end position="121"/>
    </location>
</feature>
<dbReference type="Gene3D" id="1.10.720.30">
    <property type="entry name" value="SAP domain"/>
    <property type="match status" value="1"/>
</dbReference>
<dbReference type="Pfam" id="PF02037">
    <property type="entry name" value="SAP"/>
    <property type="match status" value="1"/>
</dbReference>
<feature type="compositionally biased region" description="Gly residues" evidence="3">
    <location>
        <begin position="978"/>
        <end position="1004"/>
    </location>
</feature>
<dbReference type="InterPro" id="IPR036361">
    <property type="entry name" value="SAP_dom_sf"/>
</dbReference>
<dbReference type="SMART" id="SM00449">
    <property type="entry name" value="SPRY"/>
    <property type="match status" value="1"/>
</dbReference>
<dbReference type="SMART" id="SM00513">
    <property type="entry name" value="SAP"/>
    <property type="match status" value="1"/>
</dbReference>
<dbReference type="SUPFAM" id="SSF49899">
    <property type="entry name" value="Concanavalin A-like lectins/glucanases"/>
    <property type="match status" value="1"/>
</dbReference>
<dbReference type="GO" id="GO:0005634">
    <property type="term" value="C:nucleus"/>
    <property type="evidence" value="ECO:0007669"/>
    <property type="project" value="UniProtKB-SubCell"/>
</dbReference>
<feature type="domain" description="SAP" evidence="4">
    <location>
        <begin position="3"/>
        <end position="37"/>
    </location>
</feature>
<feature type="compositionally biased region" description="Low complexity" evidence="3">
    <location>
        <begin position="72"/>
        <end position="91"/>
    </location>
</feature>
<dbReference type="InterPro" id="IPR003877">
    <property type="entry name" value="SPRY_dom"/>
</dbReference>
<feature type="compositionally biased region" description="Gly residues" evidence="3">
    <location>
        <begin position="1056"/>
        <end position="1067"/>
    </location>
</feature>
<feature type="compositionally biased region" description="Low complexity" evidence="3">
    <location>
        <begin position="368"/>
        <end position="380"/>
    </location>
</feature>
<dbReference type="PROSITE" id="PS50800">
    <property type="entry name" value="SAP"/>
    <property type="match status" value="1"/>
</dbReference>
<feature type="compositionally biased region" description="Pro residues" evidence="3">
    <location>
        <begin position="1170"/>
        <end position="1179"/>
    </location>
</feature>
<feature type="compositionally biased region" description="Basic and acidic residues" evidence="3">
    <location>
        <begin position="906"/>
        <end position="947"/>
    </location>
</feature>
<dbReference type="Proteomes" id="UP000215902">
    <property type="component" value="Unassembled WGS sequence"/>
</dbReference>
<comment type="caution">
    <text evidence="5">The sequence shown here is derived from an EMBL/GenBank/DDBJ whole genome shotgun (WGS) entry which is preliminary data.</text>
</comment>
<dbReference type="CDD" id="cd12884">
    <property type="entry name" value="SPRY_hnRNP"/>
    <property type="match status" value="1"/>
</dbReference>
<name>A0A267GZC2_9PLAT</name>
<accession>A0A267GZC2</accession>
<feature type="region of interest" description="Disordered" evidence="3">
    <location>
        <begin position="622"/>
        <end position="668"/>
    </location>
</feature>
<feature type="compositionally biased region" description="Polar residues" evidence="3">
    <location>
        <begin position="54"/>
        <end position="66"/>
    </location>
</feature>
<feature type="compositionally biased region" description="Basic and acidic residues" evidence="3">
    <location>
        <begin position="627"/>
        <end position="638"/>
    </location>
</feature>
<feature type="compositionally biased region" description="Low complexity" evidence="3">
    <location>
        <begin position="1143"/>
        <end position="1169"/>
    </location>
</feature>
<dbReference type="Pfam" id="PF00622">
    <property type="entry name" value="SPRY"/>
    <property type="match status" value="1"/>
</dbReference>
<evidence type="ECO:0000313" key="6">
    <source>
        <dbReference type="Proteomes" id="UP000215902"/>
    </source>
</evidence>
<dbReference type="SUPFAM" id="SSF52540">
    <property type="entry name" value="P-loop containing nucleoside triphosphate hydrolases"/>
    <property type="match status" value="1"/>
</dbReference>
<feature type="compositionally biased region" description="Low complexity" evidence="3">
    <location>
        <begin position="894"/>
        <end position="905"/>
    </location>
</feature>
<feature type="region of interest" description="Disordered" evidence="3">
    <location>
        <begin position="34"/>
        <end position="383"/>
    </location>
</feature>
<evidence type="ECO:0000259" key="4">
    <source>
        <dbReference type="PROSITE" id="PS50800"/>
    </source>
</evidence>
<keyword evidence="6" id="KW-1185">Reference proteome</keyword>
<feature type="compositionally biased region" description="Basic and acidic residues" evidence="3">
    <location>
        <begin position="254"/>
        <end position="275"/>
    </location>
</feature>
<reference evidence="5 6" key="1">
    <citation type="submission" date="2017-06" db="EMBL/GenBank/DDBJ databases">
        <title>A platform for efficient transgenesis in Macrostomum lignano, a flatworm model organism for stem cell research.</title>
        <authorList>
            <person name="Berezikov E."/>
        </authorList>
    </citation>
    <scope>NUCLEOTIDE SEQUENCE [LARGE SCALE GENOMIC DNA]</scope>
    <source>
        <strain evidence="5">DV1</strain>
        <tissue evidence="5">Whole organism</tissue>
    </source>
</reference>
<feature type="compositionally biased region" description="Low complexity" evidence="3">
    <location>
        <begin position="284"/>
        <end position="303"/>
    </location>
</feature>
<protein>
    <recommendedName>
        <fullName evidence="4">SAP domain-containing protein</fullName>
    </recommendedName>
</protein>
<dbReference type="GO" id="GO:0000380">
    <property type="term" value="P:alternative mRNA splicing, via spliceosome"/>
    <property type="evidence" value="ECO:0007669"/>
    <property type="project" value="TreeGrafter"/>
</dbReference>
<feature type="compositionally biased region" description="Gly residues" evidence="3">
    <location>
        <begin position="1078"/>
        <end position="1088"/>
    </location>
</feature>
<feature type="compositionally biased region" description="Low complexity" evidence="3">
    <location>
        <begin position="1180"/>
        <end position="1209"/>
    </location>
</feature>
<dbReference type="PANTHER" id="PTHR12381:SF56">
    <property type="entry name" value="B30.2_SPRY DOMAIN-CONTAINING PROTEIN-RELATED"/>
    <property type="match status" value="1"/>
</dbReference>
<dbReference type="Gene3D" id="2.60.120.920">
    <property type="match status" value="1"/>
</dbReference>
<dbReference type="InterPro" id="IPR003034">
    <property type="entry name" value="SAP_dom"/>
</dbReference>
<dbReference type="STRING" id="282301.A0A267GZC2"/>
<feature type="compositionally biased region" description="Acidic residues" evidence="3">
    <location>
        <begin position="233"/>
        <end position="243"/>
    </location>
</feature>
<keyword evidence="2" id="KW-0539">Nucleus</keyword>
<dbReference type="EMBL" id="NIVC01000105">
    <property type="protein sequence ID" value="PAA90667.1"/>
    <property type="molecule type" value="Genomic_DNA"/>
</dbReference>
<dbReference type="InterPro" id="IPR043136">
    <property type="entry name" value="B30.2/SPRY_sf"/>
</dbReference>
<feature type="compositionally biased region" description="Gly residues" evidence="3">
    <location>
        <begin position="1014"/>
        <end position="1042"/>
    </location>
</feature>
<dbReference type="PANTHER" id="PTHR12381">
    <property type="entry name" value="HETEROGENEOUS NUCLEAR RIBONUCLEOPROTEIN U FAMILY MEMBER"/>
    <property type="match status" value="1"/>
</dbReference>
<feature type="compositionally biased region" description="Basic and acidic residues" evidence="3">
    <location>
        <begin position="216"/>
        <end position="225"/>
    </location>
</feature>
<dbReference type="Gene3D" id="3.40.50.300">
    <property type="entry name" value="P-loop containing nucleotide triphosphate hydrolases"/>
    <property type="match status" value="1"/>
</dbReference>
<feature type="compositionally biased region" description="Gly residues" evidence="3">
    <location>
        <begin position="1108"/>
        <end position="1128"/>
    </location>
</feature>
<feature type="compositionally biased region" description="Gly residues" evidence="3">
    <location>
        <begin position="881"/>
        <end position="893"/>
    </location>
</feature>
<feature type="compositionally biased region" description="Basic residues" evidence="3">
    <location>
        <begin position="319"/>
        <end position="367"/>
    </location>
</feature>
<feature type="compositionally biased region" description="Low complexity" evidence="3">
    <location>
        <begin position="1089"/>
        <end position="1098"/>
    </location>
</feature>
<gene>
    <name evidence="5" type="ORF">BOX15_Mlig017455g1</name>
</gene>
<feature type="region of interest" description="Disordered" evidence="3">
    <location>
        <begin position="875"/>
        <end position="1242"/>
    </location>
</feature>
<feature type="compositionally biased region" description="Basic and acidic residues" evidence="3">
    <location>
        <begin position="651"/>
        <end position="665"/>
    </location>
</feature>
<evidence type="ECO:0000256" key="1">
    <source>
        <dbReference type="ARBA" id="ARBA00004123"/>
    </source>
</evidence>
<dbReference type="OrthoDB" id="445357at2759"/>
<feature type="compositionally biased region" description="Low complexity" evidence="3">
    <location>
        <begin position="137"/>
        <end position="164"/>
    </location>
</feature>
<feature type="compositionally biased region" description="Pro residues" evidence="3">
    <location>
        <begin position="1231"/>
        <end position="1242"/>
    </location>
</feature>
<dbReference type="InterPro" id="IPR035778">
    <property type="entry name" value="SPRY_hnRNP_U"/>
</dbReference>
<dbReference type="InterPro" id="IPR027417">
    <property type="entry name" value="P-loop_NTPase"/>
</dbReference>
<proteinExistence type="predicted"/>
<evidence type="ECO:0000313" key="5">
    <source>
        <dbReference type="EMBL" id="PAA90667.1"/>
    </source>
</evidence>
<dbReference type="Pfam" id="PF13671">
    <property type="entry name" value="AAA_33"/>
    <property type="match status" value="1"/>
</dbReference>
<comment type="subcellular location">
    <subcellularLocation>
        <location evidence="1">Nucleus</location>
    </subcellularLocation>
</comment>
<dbReference type="GO" id="GO:0003723">
    <property type="term" value="F:RNA binding"/>
    <property type="evidence" value="ECO:0007669"/>
    <property type="project" value="TreeGrafter"/>
</dbReference>
<sequence length="1242" mass="133479">MNVNALKVAELREELKKRNLSTKGLKADLSQRLKEAIENETQEIQAAPEGDSDATAQPEPQQQTMITEPVHQQSQSEPSPPSATETPTTATVLSDEQQPAINIPDFSQSAPQQQLENQPPSSDLDANGSFEQPMATEPEAAIQPEPEAAIQPEPEAAIQPEPEAVIQPEPIEPIKSDNDLQTSTQPMEPSVAPTVDAAGTVVEPPTETEIAVAESNKQEEEEKSLQKQPTEPMETEPEPESEPAPDSLQPTTTEQDKELDSDKKDKEEARSESPSHRKRRHRSPSPSGSGDHGGQQQQQQQAEQSKRSKTSASASSSSRHQHHRHGSSSSGNRRHRSSRRSRSRSRSPRSKSRSRSRSRSARSRSRSPARASGSAPAGGADSNAAIDAEVADMLGPESPGWELDTQLAAKPRLDPYHCDLHLKVGWPDLLHARPVADEGFAFCWAGCRATHGLVVSAEQRPLRVWYEAKVTKKVEDLRLPSSEPDRCAIRFGWMADGIGTDFQLGEAPDSYGYESTGKRCANGVFEKYGQPFNIGDVVACYADFPTGTDSVYLSFAVNGRYQGAAFAIKQPTDSMPDMPSATALFPCIVAKNLAFSVQFGSSSTNGEEAYWFAAPPTISDATEQATVEDKPQTEKADNNKATNESTEAEETTSKVEQRLDPRPSDYELPSEDWVSLEQAMQTKSDCVVRAAPPPPDKASCEVIFMVGLPGSGKTHWVRQHLASHPDKRYTILASYSVLDKMSVAGQSRRDLTHPQRWQLFPQRATACVATLCQLAALRRRNYIIDLTNVVPAGQAQRIRPFAGFRRAAVVIVPSAKDSAERLALPRVKEVGKEVAESDLLEMKAQFAIPDAELFDELIFPDLPEAEAREAVAQYNKEGSVKTGGGSSGGGGGSSSSSRRPGGSRFDSGRDDNSSRDRDRDGRDRDRDRDRNRDRGRDHRDRDRDRDRDRHRHDQGRRDFRGGGGGGGGFRNDRRDFRGGGGGGGGFGGRGGGGGGFGRFGGGGDHQSHRRDDFSGGGRFGGGGGRFDRGGGGGIGAGFGNRGGYNSRRDHQPSDRFGGGRGGGGGGGGHRDGWRQRPPGGGGGGGGVVGELMQQQIQPLLPPSMAQMPGGGGGGGGNRFCGGRGGGRFGQALPPPPPPPPQAQPAASLMPPPQQQQLAQQLGAVAALAAQPPPPPPPLPAQQMPQMYLQQQQQPQFQQAFQQQQQQQAAGGSAWATIDHQHQSAAAAFGAQPPPQQWPPGFN</sequence>
<dbReference type="AlphaFoldDB" id="A0A267GZC2"/>
<evidence type="ECO:0000256" key="2">
    <source>
        <dbReference type="ARBA" id="ARBA00023242"/>
    </source>
</evidence>
<organism evidence="5 6">
    <name type="scientific">Macrostomum lignano</name>
    <dbReference type="NCBI Taxonomy" id="282301"/>
    <lineage>
        <taxon>Eukaryota</taxon>
        <taxon>Metazoa</taxon>
        <taxon>Spiralia</taxon>
        <taxon>Lophotrochozoa</taxon>
        <taxon>Platyhelminthes</taxon>
        <taxon>Rhabditophora</taxon>
        <taxon>Macrostomorpha</taxon>
        <taxon>Macrostomida</taxon>
        <taxon>Macrostomidae</taxon>
        <taxon>Macrostomum</taxon>
    </lineage>
</organism>